<dbReference type="InterPro" id="IPR019787">
    <property type="entry name" value="Znf_PHD-finger"/>
</dbReference>
<evidence type="ECO:0000313" key="6">
    <source>
        <dbReference type="EMBL" id="CAI9763992.1"/>
    </source>
</evidence>
<dbReference type="GO" id="GO:0008270">
    <property type="term" value="F:zinc ion binding"/>
    <property type="evidence" value="ECO:0007669"/>
    <property type="project" value="UniProtKB-KW"/>
</dbReference>
<dbReference type="InterPro" id="IPR001965">
    <property type="entry name" value="Znf_PHD"/>
</dbReference>
<dbReference type="AlphaFoldDB" id="A0AAD2DR34"/>
<dbReference type="EMBL" id="OU503041">
    <property type="protein sequence ID" value="CAI9763992.1"/>
    <property type="molecule type" value="Genomic_DNA"/>
</dbReference>
<protein>
    <recommendedName>
        <fullName evidence="5">Zinc finger PHD-type domain-containing protein</fullName>
    </recommendedName>
</protein>
<organism evidence="6 7">
    <name type="scientific">Fraxinus pennsylvanica</name>
    <dbReference type="NCBI Taxonomy" id="56036"/>
    <lineage>
        <taxon>Eukaryota</taxon>
        <taxon>Viridiplantae</taxon>
        <taxon>Streptophyta</taxon>
        <taxon>Embryophyta</taxon>
        <taxon>Tracheophyta</taxon>
        <taxon>Spermatophyta</taxon>
        <taxon>Magnoliopsida</taxon>
        <taxon>eudicotyledons</taxon>
        <taxon>Gunneridae</taxon>
        <taxon>Pentapetalae</taxon>
        <taxon>asterids</taxon>
        <taxon>lamiids</taxon>
        <taxon>Lamiales</taxon>
        <taxon>Oleaceae</taxon>
        <taxon>Oleeae</taxon>
        <taxon>Fraxinus</taxon>
    </lineage>
</organism>
<dbReference type="PANTHER" id="PTHR47162:SF9">
    <property type="entry name" value="PHD FINGER PROTEIN EHD3-LIKE"/>
    <property type="match status" value="1"/>
</dbReference>
<dbReference type="InterPro" id="IPR011011">
    <property type="entry name" value="Znf_FYVE_PHD"/>
</dbReference>
<dbReference type="Pfam" id="PF00628">
    <property type="entry name" value="PHD"/>
    <property type="match status" value="1"/>
</dbReference>
<feature type="domain" description="Zinc finger PHD-type" evidence="5">
    <location>
        <begin position="108"/>
        <end position="158"/>
    </location>
</feature>
<reference evidence="6" key="1">
    <citation type="submission" date="2023-05" db="EMBL/GenBank/DDBJ databases">
        <authorList>
            <person name="Huff M."/>
        </authorList>
    </citation>
    <scope>NUCLEOTIDE SEQUENCE</scope>
</reference>
<dbReference type="PANTHER" id="PTHR47162">
    <property type="entry name" value="OS02G0192300 PROTEIN"/>
    <property type="match status" value="1"/>
</dbReference>
<proteinExistence type="predicted"/>
<keyword evidence="2" id="KW-0863">Zinc-finger</keyword>
<keyword evidence="3" id="KW-0862">Zinc</keyword>
<evidence type="ECO:0000256" key="1">
    <source>
        <dbReference type="ARBA" id="ARBA00022723"/>
    </source>
</evidence>
<dbReference type="InterPro" id="IPR013083">
    <property type="entry name" value="Znf_RING/FYVE/PHD"/>
</dbReference>
<keyword evidence="1" id="KW-0479">Metal-binding</keyword>
<dbReference type="SMART" id="SM00249">
    <property type="entry name" value="PHD"/>
    <property type="match status" value="2"/>
</dbReference>
<feature type="compositionally biased region" description="Basic and acidic residues" evidence="4">
    <location>
        <begin position="227"/>
        <end position="238"/>
    </location>
</feature>
<evidence type="ECO:0000313" key="7">
    <source>
        <dbReference type="Proteomes" id="UP000834106"/>
    </source>
</evidence>
<dbReference type="SUPFAM" id="SSF57903">
    <property type="entry name" value="FYVE/PHD zinc finger"/>
    <property type="match status" value="1"/>
</dbReference>
<keyword evidence="7" id="KW-1185">Reference proteome</keyword>
<dbReference type="Gene3D" id="3.30.40.10">
    <property type="entry name" value="Zinc/RING finger domain, C3HC4 (zinc finger)"/>
    <property type="match status" value="1"/>
</dbReference>
<feature type="region of interest" description="Disordered" evidence="4">
    <location>
        <begin position="219"/>
        <end position="238"/>
    </location>
</feature>
<gene>
    <name evidence="6" type="ORF">FPE_LOCUS11422</name>
</gene>
<name>A0AAD2DR34_9LAMI</name>
<evidence type="ECO:0000256" key="2">
    <source>
        <dbReference type="ARBA" id="ARBA00022771"/>
    </source>
</evidence>
<accession>A0AAD2DR34</accession>
<feature type="domain" description="Zinc finger PHD-type" evidence="5">
    <location>
        <begin position="159"/>
        <end position="204"/>
    </location>
</feature>
<evidence type="ECO:0000256" key="3">
    <source>
        <dbReference type="ARBA" id="ARBA00022833"/>
    </source>
</evidence>
<sequence>MHAKAEQTEACYIFEVRTCKCCGENPDGRNGLVCDLYEEMYHVSCIEPAVKEISLRSCFNSQRLNASRSLINADGEDDLVDEEAPEELEDSSNELVGDELQLEMEFQNCKVCGAEVRNDKHYRICGHSFCSQKFFHVRCLTSKQLKSYGLCWYCPSCLCRSYLTDRDDDKIVLYDGCDHAYHIYCIYPLRTCIPKGKWFCKKCNVDIQRLRRAKGVYENTQSKSKKRALDGMPKGEEGLDKDGSVDMLLNVAKTLNNEEIRQPWG</sequence>
<evidence type="ECO:0000256" key="4">
    <source>
        <dbReference type="SAM" id="MobiDB-lite"/>
    </source>
</evidence>
<dbReference type="Proteomes" id="UP000834106">
    <property type="component" value="Chromosome 6"/>
</dbReference>
<evidence type="ECO:0000259" key="5">
    <source>
        <dbReference type="SMART" id="SM00249"/>
    </source>
</evidence>